<gene>
    <name evidence="4" type="ORF">Q9R02_03675</name>
</gene>
<accession>A0ABT9ILW0</accession>
<evidence type="ECO:0000256" key="1">
    <source>
        <dbReference type="ARBA" id="ARBA00022679"/>
    </source>
</evidence>
<dbReference type="RefSeq" id="WP_305995271.1">
    <property type="nucleotide sequence ID" value="NZ_JAVALS010000001.1"/>
</dbReference>
<evidence type="ECO:0000259" key="3">
    <source>
        <dbReference type="Pfam" id="PF20058"/>
    </source>
</evidence>
<dbReference type="InterPro" id="IPR029044">
    <property type="entry name" value="Nucleotide-diphossugar_trans"/>
</dbReference>
<dbReference type="Pfam" id="PF12804">
    <property type="entry name" value="NTP_transf_3"/>
    <property type="match status" value="1"/>
</dbReference>
<evidence type="ECO:0000313" key="5">
    <source>
        <dbReference type="Proteomes" id="UP001232725"/>
    </source>
</evidence>
<organism evidence="4 5">
    <name type="scientific">Arthrobacter horti</name>
    <dbReference type="NCBI Taxonomy" id="3068273"/>
    <lineage>
        <taxon>Bacteria</taxon>
        <taxon>Bacillati</taxon>
        <taxon>Actinomycetota</taxon>
        <taxon>Actinomycetes</taxon>
        <taxon>Micrococcales</taxon>
        <taxon>Micrococcaceae</taxon>
        <taxon>Arthrobacter</taxon>
    </lineage>
</organism>
<name>A0ABT9ILW0_9MICC</name>
<keyword evidence="1 4" id="KW-0808">Transferase</keyword>
<keyword evidence="5" id="KW-1185">Reference proteome</keyword>
<dbReference type="SUPFAM" id="SSF53448">
    <property type="entry name" value="Nucleotide-diphospho-sugar transferases"/>
    <property type="match status" value="1"/>
</dbReference>
<dbReference type="GO" id="GO:0016740">
    <property type="term" value="F:transferase activity"/>
    <property type="evidence" value="ECO:0007669"/>
    <property type="project" value="UniProtKB-KW"/>
</dbReference>
<feature type="domain" description="MobA-like NTP transferase" evidence="2">
    <location>
        <begin position="5"/>
        <end position="151"/>
    </location>
</feature>
<reference evidence="4 5" key="1">
    <citation type="submission" date="2023-08" db="EMBL/GenBank/DDBJ databases">
        <title>Arthrobacter horti sp. nov., isolated from forest soil.</title>
        <authorList>
            <person name="Park M."/>
        </authorList>
    </citation>
    <scope>NUCLEOTIDE SEQUENCE [LARGE SCALE GENOMIC DNA]</scope>
    <source>
        <strain evidence="4 5">YJM1</strain>
    </source>
</reference>
<evidence type="ECO:0000259" key="2">
    <source>
        <dbReference type="Pfam" id="PF12804"/>
    </source>
</evidence>
<protein>
    <submittedName>
        <fullName evidence="4">NTP transferase domain-containing protein</fullName>
    </submittedName>
</protein>
<feature type="domain" description="DUF6457" evidence="3">
    <location>
        <begin position="211"/>
        <end position="285"/>
    </location>
</feature>
<dbReference type="Pfam" id="PF20058">
    <property type="entry name" value="DUF6457"/>
    <property type="match status" value="1"/>
</dbReference>
<dbReference type="InterPro" id="IPR025877">
    <property type="entry name" value="MobA-like_NTP_Trfase"/>
</dbReference>
<dbReference type="PANTHER" id="PTHR19136:SF81">
    <property type="entry name" value="MOLYBDENUM COFACTOR GUANYLYLTRANSFERASE"/>
    <property type="match status" value="1"/>
</dbReference>
<dbReference type="EMBL" id="JAVALS010000001">
    <property type="protein sequence ID" value="MDP5226252.1"/>
    <property type="molecule type" value="Genomic_DNA"/>
</dbReference>
<comment type="caution">
    <text evidence="4">The sequence shown here is derived from an EMBL/GenBank/DDBJ whole genome shotgun (WGS) entry which is preliminary data.</text>
</comment>
<dbReference type="PANTHER" id="PTHR19136">
    <property type="entry name" value="MOLYBDENUM COFACTOR GUANYLYLTRANSFERASE"/>
    <property type="match status" value="1"/>
</dbReference>
<dbReference type="InterPro" id="IPR045598">
    <property type="entry name" value="DUF6457"/>
</dbReference>
<sequence length="287" mass="29679">MTRAAIVLAGGRGSRLGGTDKAAVDLGGRTLAERVLDAVPECSPLIVAGPAWLARTGALLVREDPEYGGPVAALAAALGAVVPVEDDALDDDAETWVLACDLARPRELVAWLAGVPMPADADALVPLDHDGRPQWLAARYRLGPLLSAVRALPRTDGAALRQITAGLRTSFVDDPDGLTLDLDTWPAVEQHRAALREAGAASEKGNTMTDTPAGLDDWVAELSQALGLEGTDVPTGLLLDLTRDAAHGVTRPAGPLTTYLVGLAVAGGAEPEAVASTVRELIARHQG</sequence>
<dbReference type="Proteomes" id="UP001232725">
    <property type="component" value="Unassembled WGS sequence"/>
</dbReference>
<evidence type="ECO:0000313" key="4">
    <source>
        <dbReference type="EMBL" id="MDP5226252.1"/>
    </source>
</evidence>
<proteinExistence type="predicted"/>
<dbReference type="Gene3D" id="3.90.550.10">
    <property type="entry name" value="Spore Coat Polysaccharide Biosynthesis Protein SpsA, Chain A"/>
    <property type="match status" value="1"/>
</dbReference>